<reference evidence="5" key="2">
    <citation type="submission" date="2015-09" db="EMBL/GenBank/DDBJ databases">
        <title>Draft genome sequence of Mycobacterium neoaurum DSM 44074.</title>
        <authorList>
            <person name="Croce O."/>
            <person name="Robert C."/>
            <person name="Raoult D."/>
            <person name="Drancourt M."/>
        </authorList>
    </citation>
    <scope>NUCLEOTIDE SEQUENCE</scope>
    <source>
        <strain evidence="5">DSM 44074</strain>
    </source>
</reference>
<feature type="domain" description="Glycosyl transferase family 1" evidence="3">
    <location>
        <begin position="192"/>
        <end position="363"/>
    </location>
</feature>
<evidence type="ECO:0000313" key="5">
    <source>
        <dbReference type="EMBL" id="CDQ46977.1"/>
    </source>
</evidence>
<reference evidence="5" key="1">
    <citation type="submission" date="2014-05" db="EMBL/GenBank/DDBJ databases">
        <authorList>
            <person name="Urmite Genomes"/>
        </authorList>
    </citation>
    <scope>NUCLEOTIDE SEQUENCE</scope>
    <source>
        <strain evidence="5">DSM 44074</strain>
    </source>
</reference>
<keyword evidence="2" id="KW-0808">Transferase</keyword>
<evidence type="ECO:0000313" key="6">
    <source>
        <dbReference type="Proteomes" id="UP000028864"/>
    </source>
</evidence>
<dbReference type="InterPro" id="IPR028098">
    <property type="entry name" value="Glyco_trans_4-like_N"/>
</dbReference>
<gene>
    <name evidence="5" type="ORF">BN1047_04894</name>
</gene>
<dbReference type="EMBL" id="LK021342">
    <property type="protein sequence ID" value="CDQ46977.1"/>
    <property type="molecule type" value="Genomic_DNA"/>
</dbReference>
<dbReference type="Proteomes" id="UP000028864">
    <property type="component" value="Unassembled WGS sequence"/>
</dbReference>
<evidence type="ECO:0000259" key="3">
    <source>
        <dbReference type="Pfam" id="PF00534"/>
    </source>
</evidence>
<feature type="domain" description="Glycosyltransferase subfamily 4-like N-terminal" evidence="4">
    <location>
        <begin position="37"/>
        <end position="185"/>
    </location>
</feature>
<keyword evidence="1" id="KW-0328">Glycosyltransferase</keyword>
<dbReference type="Gene3D" id="3.40.50.2000">
    <property type="entry name" value="Glycogen Phosphorylase B"/>
    <property type="match status" value="2"/>
</dbReference>
<evidence type="ECO:0000256" key="1">
    <source>
        <dbReference type="ARBA" id="ARBA00022676"/>
    </source>
</evidence>
<dbReference type="AlphaFoldDB" id="A0AAV2WSD4"/>
<evidence type="ECO:0000259" key="4">
    <source>
        <dbReference type="Pfam" id="PF13439"/>
    </source>
</evidence>
<sequence length="395" mass="41486">MNAFPHSPLSFASVLEPARPPAPSFSILSTYPPTPCGLANFSAALADGLSASGSDVHVVRVADGSRHDAGRVVGELVNGSVASVAACAEMLSEADIALIQHEYGIFGGPDGDEVLDILGALTVPAIVVAHTVPSTPTRNQRAVLESVVAMADKVVVMSDAAAIRLRTHFDVERRKITTIPHGVRLPRTTHIKRAQQPTLLTWGLLGPGKGVERVIDAMASLQQLPSNPRYLIAGRTHPKVLAAEGEAYRQARAAQAERLGVARSVSFDASYRDVASLTALAQSSAVVVLPYDSTEQVTSGVLVDAIACGRPIVATAFPHAVELLRSGAGIVVEHDDPAAMTAALRTVLSDPRAAGAMSAEARRMAPGMAWSVISAAYKDVAHQILARKIGHARWI</sequence>
<dbReference type="Pfam" id="PF13439">
    <property type="entry name" value="Glyco_transf_4"/>
    <property type="match status" value="1"/>
</dbReference>
<proteinExistence type="predicted"/>
<name>A0AAV2WSD4_MYCNE</name>
<dbReference type="PANTHER" id="PTHR12526:SF572">
    <property type="entry name" value="BLL5144 PROTEIN"/>
    <property type="match status" value="1"/>
</dbReference>
<organism evidence="5 6">
    <name type="scientific">Mycolicibacterium neoaurum</name>
    <name type="common">Mycobacterium neoaurum</name>
    <dbReference type="NCBI Taxonomy" id="1795"/>
    <lineage>
        <taxon>Bacteria</taxon>
        <taxon>Bacillati</taxon>
        <taxon>Actinomycetota</taxon>
        <taxon>Actinomycetes</taxon>
        <taxon>Mycobacteriales</taxon>
        <taxon>Mycobacteriaceae</taxon>
        <taxon>Mycolicibacterium</taxon>
    </lineage>
</organism>
<evidence type="ECO:0000256" key="2">
    <source>
        <dbReference type="ARBA" id="ARBA00022679"/>
    </source>
</evidence>
<dbReference type="PANTHER" id="PTHR12526">
    <property type="entry name" value="GLYCOSYLTRANSFERASE"/>
    <property type="match status" value="1"/>
</dbReference>
<protein>
    <submittedName>
        <fullName evidence="5">Glycosyltransferase</fullName>
    </submittedName>
</protein>
<dbReference type="GO" id="GO:0016757">
    <property type="term" value="F:glycosyltransferase activity"/>
    <property type="evidence" value="ECO:0007669"/>
    <property type="project" value="UniProtKB-KW"/>
</dbReference>
<dbReference type="SUPFAM" id="SSF53756">
    <property type="entry name" value="UDP-Glycosyltransferase/glycogen phosphorylase"/>
    <property type="match status" value="1"/>
</dbReference>
<dbReference type="InterPro" id="IPR001296">
    <property type="entry name" value="Glyco_trans_1"/>
</dbReference>
<accession>A0AAV2WSD4</accession>
<dbReference type="Pfam" id="PF00534">
    <property type="entry name" value="Glycos_transf_1"/>
    <property type="match status" value="1"/>
</dbReference>